<accession>A0A2K8SJ45</accession>
<sequence length="50" mass="5932">MPRRICIEPHLSIEELENRYRQSKDAIANESFDSLDHLEEALFQRCKVIS</sequence>
<keyword evidence="2" id="KW-1185">Reference proteome</keyword>
<protein>
    <submittedName>
        <fullName evidence="1">Uncharacterized protein</fullName>
    </submittedName>
</protein>
<dbReference type="Proteomes" id="UP000232003">
    <property type="component" value="Chromosome"/>
</dbReference>
<dbReference type="AlphaFoldDB" id="A0A2K8SJ45"/>
<gene>
    <name evidence="1" type="ORF">COO91_01318</name>
</gene>
<evidence type="ECO:0000313" key="1">
    <source>
        <dbReference type="EMBL" id="AUB35438.1"/>
    </source>
</evidence>
<dbReference type="RefSeq" id="WP_157816354.1">
    <property type="nucleotide sequence ID" value="NZ_CAWNNC010000001.1"/>
</dbReference>
<evidence type="ECO:0000313" key="2">
    <source>
        <dbReference type="Proteomes" id="UP000232003"/>
    </source>
</evidence>
<reference evidence="1 2" key="1">
    <citation type="submission" date="2017-11" db="EMBL/GenBank/DDBJ databases">
        <title>Complete genome of a free-living desiccation-tolerant cyanobacterium and its photosynthetic adaptation to extreme terrestrial habitat.</title>
        <authorList>
            <person name="Shang J."/>
        </authorList>
    </citation>
    <scope>NUCLEOTIDE SEQUENCE [LARGE SCALE GENOMIC DNA]</scope>
    <source>
        <strain evidence="1 2">CCNUN1</strain>
    </source>
</reference>
<dbReference type="OrthoDB" id="459824at2"/>
<name>A0A2K8SJ45_9NOSO</name>
<proteinExistence type="predicted"/>
<dbReference type="KEGG" id="nfl:COO91_01318"/>
<dbReference type="EMBL" id="CP024785">
    <property type="protein sequence ID" value="AUB35438.1"/>
    <property type="molecule type" value="Genomic_DNA"/>
</dbReference>
<organism evidence="1 2">
    <name type="scientific">Nostoc flagelliforme CCNUN1</name>
    <dbReference type="NCBI Taxonomy" id="2038116"/>
    <lineage>
        <taxon>Bacteria</taxon>
        <taxon>Bacillati</taxon>
        <taxon>Cyanobacteriota</taxon>
        <taxon>Cyanophyceae</taxon>
        <taxon>Nostocales</taxon>
        <taxon>Nostocaceae</taxon>
        <taxon>Nostoc</taxon>
    </lineage>
</organism>